<feature type="chain" id="PRO_5017321241" evidence="1">
    <location>
        <begin position="27"/>
        <end position="307"/>
    </location>
</feature>
<dbReference type="OrthoDB" id="409848at2759"/>
<organism evidence="2 3">
    <name type="scientific">Gigaspora rosea</name>
    <dbReference type="NCBI Taxonomy" id="44941"/>
    <lineage>
        <taxon>Eukaryota</taxon>
        <taxon>Fungi</taxon>
        <taxon>Fungi incertae sedis</taxon>
        <taxon>Mucoromycota</taxon>
        <taxon>Glomeromycotina</taxon>
        <taxon>Glomeromycetes</taxon>
        <taxon>Diversisporales</taxon>
        <taxon>Gigasporaceae</taxon>
        <taxon>Gigaspora</taxon>
    </lineage>
</organism>
<keyword evidence="1" id="KW-0732">Signal</keyword>
<dbReference type="STRING" id="44941.A0A397UKR8"/>
<gene>
    <name evidence="2" type="ORF">C2G38_155365</name>
</gene>
<accession>A0A397UKR8</accession>
<sequence>MMKTLHSIILLYVLVFFGFNVSPTVSDCFYPIGAQIQISYSPGFTVFYQSTYKIVNNTRTNEVYILYCGASAPAPNVTGVSSAKYFQVPVKNVATLDTPTVTFLELMNVYSSIKYVNNTASITSPCLQKNKENNSIQNFNSSDITNVDVVFSNPTQTNSDNKTVTVNISDDLSPLQKLEWIKFFSLFYDKEADATKTFKSLQNIYLCNTQNLVNISIANKKTIAWVSYDSNSNQYQVKSDKYHSQLIKDAGAYSTELSASTVNINELHSIINNAYLVIDESQSIASFDAWQRTFGYYPGQSDCCCSS</sequence>
<name>A0A397UKR8_9GLOM</name>
<dbReference type="Proteomes" id="UP000266673">
    <property type="component" value="Unassembled WGS sequence"/>
</dbReference>
<evidence type="ECO:0000313" key="2">
    <source>
        <dbReference type="EMBL" id="RIB10860.1"/>
    </source>
</evidence>
<feature type="signal peptide" evidence="1">
    <location>
        <begin position="1"/>
        <end position="26"/>
    </location>
</feature>
<reference evidence="2 3" key="1">
    <citation type="submission" date="2018-06" db="EMBL/GenBank/DDBJ databases">
        <title>Comparative genomics reveals the genomic features of Rhizophagus irregularis, R. cerebriforme, R. diaphanum and Gigaspora rosea, and their symbiotic lifestyle signature.</title>
        <authorList>
            <person name="Morin E."/>
            <person name="San Clemente H."/>
            <person name="Chen E.C.H."/>
            <person name="De La Providencia I."/>
            <person name="Hainaut M."/>
            <person name="Kuo A."/>
            <person name="Kohler A."/>
            <person name="Murat C."/>
            <person name="Tang N."/>
            <person name="Roy S."/>
            <person name="Loubradou J."/>
            <person name="Henrissat B."/>
            <person name="Grigoriev I.V."/>
            <person name="Corradi N."/>
            <person name="Roux C."/>
            <person name="Martin F.M."/>
        </authorList>
    </citation>
    <scope>NUCLEOTIDE SEQUENCE [LARGE SCALE GENOMIC DNA]</scope>
    <source>
        <strain evidence="2 3">DAOM 194757</strain>
    </source>
</reference>
<evidence type="ECO:0000313" key="3">
    <source>
        <dbReference type="Proteomes" id="UP000266673"/>
    </source>
</evidence>
<protein>
    <submittedName>
        <fullName evidence="2">Uncharacterized protein</fullName>
    </submittedName>
</protein>
<dbReference type="PANTHER" id="PTHR38360">
    <property type="entry name" value="OS03G0120000 PROTEIN"/>
    <property type="match status" value="1"/>
</dbReference>
<dbReference type="PANTHER" id="PTHR38360:SF1">
    <property type="entry name" value="F12P19.7"/>
    <property type="match status" value="1"/>
</dbReference>
<comment type="caution">
    <text evidence="2">The sequence shown here is derived from an EMBL/GenBank/DDBJ whole genome shotgun (WGS) entry which is preliminary data.</text>
</comment>
<proteinExistence type="predicted"/>
<keyword evidence="3" id="KW-1185">Reference proteome</keyword>
<dbReference type="EMBL" id="QKWP01001203">
    <property type="protein sequence ID" value="RIB10860.1"/>
    <property type="molecule type" value="Genomic_DNA"/>
</dbReference>
<evidence type="ECO:0000256" key="1">
    <source>
        <dbReference type="SAM" id="SignalP"/>
    </source>
</evidence>
<dbReference type="AlphaFoldDB" id="A0A397UKR8"/>